<evidence type="ECO:0000313" key="1">
    <source>
        <dbReference type="EMBL" id="MPC50986.1"/>
    </source>
</evidence>
<reference evidence="1 2" key="1">
    <citation type="submission" date="2019-05" db="EMBL/GenBank/DDBJ databases">
        <title>Another draft genome of Portunus trituberculatus and its Hox gene families provides insights of decapod evolution.</title>
        <authorList>
            <person name="Jeong J.-H."/>
            <person name="Song I."/>
            <person name="Kim S."/>
            <person name="Choi T."/>
            <person name="Kim D."/>
            <person name="Ryu S."/>
            <person name="Kim W."/>
        </authorList>
    </citation>
    <scope>NUCLEOTIDE SEQUENCE [LARGE SCALE GENOMIC DNA]</scope>
    <source>
        <tissue evidence="1">Muscle</tissue>
    </source>
</reference>
<keyword evidence="2" id="KW-1185">Reference proteome</keyword>
<gene>
    <name evidence="1" type="ORF">E2C01_044822</name>
</gene>
<comment type="caution">
    <text evidence="1">The sequence shown here is derived from an EMBL/GenBank/DDBJ whole genome shotgun (WGS) entry which is preliminary data.</text>
</comment>
<dbReference type="AlphaFoldDB" id="A0A5B7FZD3"/>
<name>A0A5B7FZD3_PORTR</name>
<organism evidence="1 2">
    <name type="scientific">Portunus trituberculatus</name>
    <name type="common">Swimming crab</name>
    <name type="synonym">Neptunus trituberculatus</name>
    <dbReference type="NCBI Taxonomy" id="210409"/>
    <lineage>
        <taxon>Eukaryota</taxon>
        <taxon>Metazoa</taxon>
        <taxon>Ecdysozoa</taxon>
        <taxon>Arthropoda</taxon>
        <taxon>Crustacea</taxon>
        <taxon>Multicrustacea</taxon>
        <taxon>Malacostraca</taxon>
        <taxon>Eumalacostraca</taxon>
        <taxon>Eucarida</taxon>
        <taxon>Decapoda</taxon>
        <taxon>Pleocyemata</taxon>
        <taxon>Brachyura</taxon>
        <taxon>Eubrachyura</taxon>
        <taxon>Portunoidea</taxon>
        <taxon>Portunidae</taxon>
        <taxon>Portuninae</taxon>
        <taxon>Portunus</taxon>
    </lineage>
</organism>
<dbReference type="EMBL" id="VSRR010009861">
    <property type="protein sequence ID" value="MPC50986.1"/>
    <property type="molecule type" value="Genomic_DNA"/>
</dbReference>
<accession>A0A5B7FZD3</accession>
<evidence type="ECO:0008006" key="3">
    <source>
        <dbReference type="Google" id="ProtNLM"/>
    </source>
</evidence>
<evidence type="ECO:0000313" key="2">
    <source>
        <dbReference type="Proteomes" id="UP000324222"/>
    </source>
</evidence>
<protein>
    <recommendedName>
        <fullName evidence="3">BESS domain-containing protein</fullName>
    </recommendedName>
</protein>
<sequence length="142" mass="15846">MQPPLDTASSICNGEDIQCSTTIRAKRKTCGASDVDKVIAYFHNKKDDVTQKDDLDHFFISVCQSTRKLSCGIQNKVKKDILDIIVQAEEQDETQASVHTYAQQHYTTLPYTPSPTSYTPSPVVQYVPSPLPSPCEEVVNHE</sequence>
<proteinExistence type="predicted"/>
<dbReference type="Proteomes" id="UP000324222">
    <property type="component" value="Unassembled WGS sequence"/>
</dbReference>